<evidence type="ECO:0000313" key="2">
    <source>
        <dbReference type="Proteomes" id="UP000000600"/>
    </source>
</evidence>
<gene>
    <name evidence="1" type="ORF">GSPATT00010715001</name>
</gene>
<name>A0CUP8_PARTE</name>
<keyword evidence="2" id="KW-1185">Reference proteome</keyword>
<dbReference type="AlphaFoldDB" id="A0CUP8"/>
<accession>A0CUP8</accession>
<dbReference type="GeneID" id="5027697"/>
<dbReference type="InParanoid" id="A0CUP8"/>
<dbReference type="HOGENOM" id="CLU_2101669_0_0_1"/>
<organism evidence="1 2">
    <name type="scientific">Paramecium tetraurelia</name>
    <dbReference type="NCBI Taxonomy" id="5888"/>
    <lineage>
        <taxon>Eukaryota</taxon>
        <taxon>Sar</taxon>
        <taxon>Alveolata</taxon>
        <taxon>Ciliophora</taxon>
        <taxon>Intramacronucleata</taxon>
        <taxon>Oligohymenophorea</taxon>
        <taxon>Peniculida</taxon>
        <taxon>Parameciidae</taxon>
        <taxon>Paramecium</taxon>
    </lineage>
</organism>
<dbReference type="Proteomes" id="UP000000600">
    <property type="component" value="Unassembled WGS sequence"/>
</dbReference>
<protein>
    <submittedName>
        <fullName evidence="1">Uncharacterized protein</fullName>
    </submittedName>
</protein>
<evidence type="ECO:0000313" key="1">
    <source>
        <dbReference type="EMBL" id="CAK74515.1"/>
    </source>
</evidence>
<reference evidence="1 2" key="1">
    <citation type="journal article" date="2006" name="Nature">
        <title>Global trends of whole-genome duplications revealed by the ciliate Paramecium tetraurelia.</title>
        <authorList>
            <consortium name="Genoscope"/>
            <person name="Aury J.-M."/>
            <person name="Jaillon O."/>
            <person name="Duret L."/>
            <person name="Noel B."/>
            <person name="Jubin C."/>
            <person name="Porcel B.M."/>
            <person name="Segurens B."/>
            <person name="Daubin V."/>
            <person name="Anthouard V."/>
            <person name="Aiach N."/>
            <person name="Arnaiz O."/>
            <person name="Billaut A."/>
            <person name="Beisson J."/>
            <person name="Blanc I."/>
            <person name="Bouhouche K."/>
            <person name="Camara F."/>
            <person name="Duharcourt S."/>
            <person name="Guigo R."/>
            <person name="Gogendeau D."/>
            <person name="Katinka M."/>
            <person name="Keller A.-M."/>
            <person name="Kissmehl R."/>
            <person name="Klotz C."/>
            <person name="Koll F."/>
            <person name="Le Moue A."/>
            <person name="Lepere C."/>
            <person name="Malinsky S."/>
            <person name="Nowacki M."/>
            <person name="Nowak J.K."/>
            <person name="Plattner H."/>
            <person name="Poulain J."/>
            <person name="Ruiz F."/>
            <person name="Serrano V."/>
            <person name="Zagulski M."/>
            <person name="Dessen P."/>
            <person name="Betermier M."/>
            <person name="Weissenbach J."/>
            <person name="Scarpelli C."/>
            <person name="Schachter V."/>
            <person name="Sperling L."/>
            <person name="Meyer E."/>
            <person name="Cohen J."/>
            <person name="Wincker P."/>
        </authorList>
    </citation>
    <scope>NUCLEOTIDE SEQUENCE [LARGE SCALE GENOMIC DNA]</scope>
    <source>
        <strain evidence="1 2">Stock d4-2</strain>
    </source>
</reference>
<dbReference type="RefSeq" id="XP_001441912.1">
    <property type="nucleotide sequence ID" value="XM_001441875.1"/>
</dbReference>
<proteinExistence type="predicted"/>
<sequence>MKIGEVTCRLLLSTLIGTQQQDQSTQPNQLLNSSQWKLLLCVRNSICLLKNYQYWLIQRARDSRNDRIANVGMKDKSKRYKSTLESQIRLDNKSVYRSQEKKYYLIETDISKIFIN</sequence>
<dbReference type="EMBL" id="CT868185">
    <property type="protein sequence ID" value="CAK74515.1"/>
    <property type="molecule type" value="Genomic_DNA"/>
</dbReference>
<dbReference type="KEGG" id="ptm:GSPATT00010715001"/>